<protein>
    <submittedName>
        <fullName evidence="1">Uncharacterized protein</fullName>
    </submittedName>
</protein>
<name>A0ACB9X5K3_CHAAC</name>
<comment type="caution">
    <text evidence="1">The sequence shown here is derived from an EMBL/GenBank/DDBJ whole genome shotgun (WGS) entry which is preliminary data.</text>
</comment>
<evidence type="ECO:0000313" key="2">
    <source>
        <dbReference type="Proteomes" id="UP001057452"/>
    </source>
</evidence>
<sequence>METHYSLGGQPRDQTQASQNSVSSLKMLDQSLSGTNGRGSGGALDRAGVRGAGGEGGGGDRHRQQHRITPHNLPQQTASDLHDFLSEPDLSLPTPSHLHHLTQPEAHVHPHAHHQQQAHTHHQLALSQLALPHSHMGTPQQQHQPQQRDAETLSHSQLDQLKQHQFDGASPGRKVGQSQVQQQQQQQQQRFGPLTSICFPDSLLHDEDRSFFPEMEDMFCSADYKSSCAEDSGAGQTAQESLAQGHGQEESLKTRRCCRGLWDAWSPRDQGYGQYCHSHPGQEMATYT</sequence>
<evidence type="ECO:0000313" key="1">
    <source>
        <dbReference type="EMBL" id="KAI4821662.1"/>
    </source>
</evidence>
<dbReference type="Proteomes" id="UP001057452">
    <property type="component" value="Chromosome 8"/>
</dbReference>
<reference evidence="1" key="1">
    <citation type="submission" date="2022-05" db="EMBL/GenBank/DDBJ databases">
        <title>Chromosome-level genome of Chaenocephalus aceratus.</title>
        <authorList>
            <person name="Park H."/>
        </authorList>
    </citation>
    <scope>NUCLEOTIDE SEQUENCE</scope>
    <source>
        <strain evidence="1">KU_202001</strain>
    </source>
</reference>
<dbReference type="EMBL" id="CM043792">
    <property type="protein sequence ID" value="KAI4821662.1"/>
    <property type="molecule type" value="Genomic_DNA"/>
</dbReference>
<organism evidence="1 2">
    <name type="scientific">Chaenocephalus aceratus</name>
    <name type="common">Blackfin icefish</name>
    <name type="synonym">Chaenichthys aceratus</name>
    <dbReference type="NCBI Taxonomy" id="36190"/>
    <lineage>
        <taxon>Eukaryota</taxon>
        <taxon>Metazoa</taxon>
        <taxon>Chordata</taxon>
        <taxon>Craniata</taxon>
        <taxon>Vertebrata</taxon>
        <taxon>Euteleostomi</taxon>
        <taxon>Actinopterygii</taxon>
        <taxon>Neopterygii</taxon>
        <taxon>Teleostei</taxon>
        <taxon>Neoteleostei</taxon>
        <taxon>Acanthomorphata</taxon>
        <taxon>Eupercaria</taxon>
        <taxon>Perciformes</taxon>
        <taxon>Notothenioidei</taxon>
        <taxon>Channichthyidae</taxon>
        <taxon>Chaenocephalus</taxon>
    </lineage>
</organism>
<proteinExistence type="predicted"/>
<keyword evidence="2" id="KW-1185">Reference proteome</keyword>
<accession>A0ACB9X5K3</accession>
<gene>
    <name evidence="1" type="ORF">KUCAC02_007256</name>
</gene>